<evidence type="ECO:0000313" key="2">
    <source>
        <dbReference type="EMBL" id="KAG5670209.1"/>
    </source>
</evidence>
<dbReference type="AlphaFoldDB" id="A0A9J6BJZ2"/>
<dbReference type="EMBL" id="JADBJN010000003">
    <property type="protein sequence ID" value="KAG5670209.1"/>
    <property type="molecule type" value="Genomic_DNA"/>
</dbReference>
<dbReference type="InterPro" id="IPR032675">
    <property type="entry name" value="LRR_dom_sf"/>
</dbReference>
<reference evidence="2" key="1">
    <citation type="submission" date="2021-03" db="EMBL/GenBank/DDBJ databases">
        <title>Chromosome level genome of the anhydrobiotic midge Polypedilum vanderplanki.</title>
        <authorList>
            <person name="Yoshida Y."/>
            <person name="Kikawada T."/>
            <person name="Gusev O."/>
        </authorList>
    </citation>
    <scope>NUCLEOTIDE SEQUENCE</scope>
    <source>
        <strain evidence="2">NIAS01</strain>
        <tissue evidence="2">Whole body or cell culture</tissue>
    </source>
</reference>
<dbReference type="SUPFAM" id="SSF52058">
    <property type="entry name" value="L domain-like"/>
    <property type="match status" value="1"/>
</dbReference>
<comment type="caution">
    <text evidence="2">The sequence shown here is derived from an EMBL/GenBank/DDBJ whole genome shotgun (WGS) entry which is preliminary data.</text>
</comment>
<feature type="coiled-coil region" evidence="1">
    <location>
        <begin position="156"/>
        <end position="208"/>
    </location>
</feature>
<keyword evidence="3" id="KW-1185">Reference proteome</keyword>
<dbReference type="Gene3D" id="3.80.10.10">
    <property type="entry name" value="Ribonuclease Inhibitor"/>
    <property type="match status" value="1"/>
</dbReference>
<sequence length="231" mass="27002">MDGFYESNFFINIKAITIFDSTFKEFNGDELDEFPQLKFLSIVNSKLTTIPSSLFKNTPNIILVDFYNALIEQVGFYLFSSIDIAQLKWFVFLKNPCIDRGVTNSNQTEIISIIKELQENCPLIGEEITTTTEKENLLTCSDKNIEELVCDLKDDIEEIFENLSTKDKRIEKVESNFNERNEILEKELIKIREEMQAKDKEIQEMRLEFQSRISWLEEEILKMTTNPCACK</sequence>
<gene>
    <name evidence="2" type="ORF">PVAND_000487</name>
</gene>
<name>A0A9J6BJZ2_POLVA</name>
<proteinExistence type="predicted"/>
<evidence type="ECO:0000313" key="3">
    <source>
        <dbReference type="Proteomes" id="UP001107558"/>
    </source>
</evidence>
<keyword evidence="1" id="KW-0175">Coiled coil</keyword>
<organism evidence="2 3">
    <name type="scientific">Polypedilum vanderplanki</name>
    <name type="common">Sleeping chironomid midge</name>
    <dbReference type="NCBI Taxonomy" id="319348"/>
    <lineage>
        <taxon>Eukaryota</taxon>
        <taxon>Metazoa</taxon>
        <taxon>Ecdysozoa</taxon>
        <taxon>Arthropoda</taxon>
        <taxon>Hexapoda</taxon>
        <taxon>Insecta</taxon>
        <taxon>Pterygota</taxon>
        <taxon>Neoptera</taxon>
        <taxon>Endopterygota</taxon>
        <taxon>Diptera</taxon>
        <taxon>Nematocera</taxon>
        <taxon>Chironomoidea</taxon>
        <taxon>Chironomidae</taxon>
        <taxon>Chironominae</taxon>
        <taxon>Polypedilum</taxon>
        <taxon>Polypedilum</taxon>
    </lineage>
</organism>
<protein>
    <submittedName>
        <fullName evidence="2">Uncharacterized protein</fullName>
    </submittedName>
</protein>
<dbReference type="Proteomes" id="UP001107558">
    <property type="component" value="Chromosome 3"/>
</dbReference>
<evidence type="ECO:0000256" key="1">
    <source>
        <dbReference type="SAM" id="Coils"/>
    </source>
</evidence>
<accession>A0A9J6BJZ2</accession>